<reference evidence="2" key="1">
    <citation type="submission" date="2022-04" db="EMBL/GenBank/DDBJ databases">
        <title>Roseomonas acroporae sp. nov., isolated from coral Acropora digitifera.</title>
        <authorList>
            <person name="Sun H."/>
        </authorList>
    </citation>
    <scope>NUCLEOTIDE SEQUENCE</scope>
    <source>
        <strain evidence="2">NAR14</strain>
    </source>
</reference>
<evidence type="ECO:0000259" key="1">
    <source>
        <dbReference type="Pfam" id="PF26340"/>
    </source>
</evidence>
<sequence length="160" mass="17173">MDAATFLAVLRKLRRHPGPAGPAPHKPLMLLYALVQLRQHGRHRIGYRDADRVVGSLLARNASAGTRARVADPFLRLETDGIWQVELADRVEVLDGGGNGRPAILARLDPQAGFSDPILALLRHCPALVDEAINQLLDDNFPQDGHSAIITALGTDGAAG</sequence>
<dbReference type="AlphaFoldDB" id="A0A9X2BV49"/>
<organism evidence="2 3">
    <name type="scientific">Roseomonas acroporae</name>
    <dbReference type="NCBI Taxonomy" id="2937791"/>
    <lineage>
        <taxon>Bacteria</taxon>
        <taxon>Pseudomonadati</taxon>
        <taxon>Pseudomonadota</taxon>
        <taxon>Alphaproteobacteria</taxon>
        <taxon>Acetobacterales</taxon>
        <taxon>Roseomonadaceae</taxon>
        <taxon>Roseomonas</taxon>
    </lineage>
</organism>
<comment type="caution">
    <text evidence="2">The sequence shown here is derived from an EMBL/GenBank/DDBJ whole genome shotgun (WGS) entry which is preliminary data.</text>
</comment>
<name>A0A9X2BV49_9PROT</name>
<keyword evidence="3" id="KW-1185">Reference proteome</keyword>
<dbReference type="Proteomes" id="UP001139516">
    <property type="component" value="Unassembled WGS sequence"/>
</dbReference>
<gene>
    <name evidence="2" type="ORF">M0638_09965</name>
</gene>
<dbReference type="Pfam" id="PF26340">
    <property type="entry name" value="DNA-SBD_ScoMcrA"/>
    <property type="match status" value="1"/>
</dbReference>
<dbReference type="InterPro" id="IPR058813">
    <property type="entry name" value="DNA-SBD_ScoMcrA"/>
</dbReference>
<protein>
    <recommendedName>
        <fullName evidence="1">ScoMcrA-like DNA sulfur-binding domain-containing protein</fullName>
    </recommendedName>
</protein>
<feature type="domain" description="ScoMcrA-like DNA sulfur-binding" evidence="1">
    <location>
        <begin position="4"/>
        <end position="156"/>
    </location>
</feature>
<proteinExistence type="predicted"/>
<evidence type="ECO:0000313" key="3">
    <source>
        <dbReference type="Proteomes" id="UP001139516"/>
    </source>
</evidence>
<evidence type="ECO:0000313" key="2">
    <source>
        <dbReference type="EMBL" id="MCK8784706.1"/>
    </source>
</evidence>
<dbReference type="EMBL" id="JALPRX010000038">
    <property type="protein sequence ID" value="MCK8784706.1"/>
    <property type="molecule type" value="Genomic_DNA"/>
</dbReference>
<accession>A0A9X2BV49</accession>